<dbReference type="PANTHER" id="PTHR24559">
    <property type="entry name" value="TRANSPOSON TY3-I GAG-POL POLYPROTEIN"/>
    <property type="match status" value="1"/>
</dbReference>
<organism evidence="2 3">
    <name type="scientific">Cajanus cajan</name>
    <name type="common">Pigeon pea</name>
    <name type="synonym">Cajanus indicus</name>
    <dbReference type="NCBI Taxonomy" id="3821"/>
    <lineage>
        <taxon>Eukaryota</taxon>
        <taxon>Viridiplantae</taxon>
        <taxon>Streptophyta</taxon>
        <taxon>Embryophyta</taxon>
        <taxon>Tracheophyta</taxon>
        <taxon>Spermatophyta</taxon>
        <taxon>Magnoliopsida</taxon>
        <taxon>eudicotyledons</taxon>
        <taxon>Gunneridae</taxon>
        <taxon>Pentapetalae</taxon>
        <taxon>rosids</taxon>
        <taxon>fabids</taxon>
        <taxon>Fabales</taxon>
        <taxon>Fabaceae</taxon>
        <taxon>Papilionoideae</taxon>
        <taxon>50 kb inversion clade</taxon>
        <taxon>NPAAA clade</taxon>
        <taxon>indigoferoid/millettioid clade</taxon>
        <taxon>Phaseoleae</taxon>
        <taxon>Cajanus</taxon>
    </lineage>
</organism>
<dbReference type="Proteomes" id="UP000075243">
    <property type="component" value="Chromosome 9"/>
</dbReference>
<keyword evidence="3" id="KW-1185">Reference proteome</keyword>
<accession>A0A151T0L4</accession>
<sequence length="90" mass="10571">MNDIFRKHLQKIILVFFDDILVYTKIWEDHLKCLQINLQIIQDNSITLNLKKCSFGKSQVDYLGHQISATSMHPDLEKLQLYSDGHNLKI</sequence>
<evidence type="ECO:0000313" key="3">
    <source>
        <dbReference type="Proteomes" id="UP000075243"/>
    </source>
</evidence>
<dbReference type="Gene3D" id="3.30.70.270">
    <property type="match status" value="1"/>
</dbReference>
<protein>
    <submittedName>
        <fullName evidence="2">Retrovirus-related Pol polyprotein from transposon 17.6</fullName>
    </submittedName>
</protein>
<dbReference type="PROSITE" id="PS50878">
    <property type="entry name" value="RT_POL"/>
    <property type="match status" value="1"/>
</dbReference>
<reference evidence="2 3" key="1">
    <citation type="journal article" date="2012" name="Nat. Biotechnol.">
        <title>Draft genome sequence of pigeonpea (Cajanus cajan), an orphan legume crop of resource-poor farmers.</title>
        <authorList>
            <person name="Varshney R.K."/>
            <person name="Chen W."/>
            <person name="Li Y."/>
            <person name="Bharti A.K."/>
            <person name="Saxena R.K."/>
            <person name="Schlueter J.A."/>
            <person name="Donoghue M.T."/>
            <person name="Azam S."/>
            <person name="Fan G."/>
            <person name="Whaley A.M."/>
            <person name="Farmer A.D."/>
            <person name="Sheridan J."/>
            <person name="Iwata A."/>
            <person name="Tuteja R."/>
            <person name="Penmetsa R.V."/>
            <person name="Wu W."/>
            <person name="Upadhyaya H.D."/>
            <person name="Yang S.P."/>
            <person name="Shah T."/>
            <person name="Saxena K.B."/>
            <person name="Michael T."/>
            <person name="McCombie W.R."/>
            <person name="Yang B."/>
            <person name="Zhang G."/>
            <person name="Yang H."/>
            <person name="Wang J."/>
            <person name="Spillane C."/>
            <person name="Cook D.R."/>
            <person name="May G.D."/>
            <person name="Xu X."/>
            <person name="Jackson S.A."/>
        </authorList>
    </citation>
    <scope>NUCLEOTIDE SEQUENCE [LARGE SCALE GENOMIC DNA]</scope>
    <source>
        <strain evidence="3">cv. Asha</strain>
    </source>
</reference>
<feature type="domain" description="Reverse transcriptase" evidence="1">
    <location>
        <begin position="1"/>
        <end position="67"/>
    </location>
</feature>
<dbReference type="Gramene" id="C.cajan_22326.t">
    <property type="protein sequence ID" value="C.cajan_22326.t.cds1"/>
    <property type="gene ID" value="C.cajan_22326"/>
</dbReference>
<proteinExistence type="predicted"/>
<dbReference type="InterPro" id="IPR000477">
    <property type="entry name" value="RT_dom"/>
</dbReference>
<evidence type="ECO:0000259" key="1">
    <source>
        <dbReference type="PROSITE" id="PS50878"/>
    </source>
</evidence>
<dbReference type="PANTHER" id="PTHR24559:SF444">
    <property type="entry name" value="REVERSE TRANSCRIPTASE DOMAIN-CONTAINING PROTEIN"/>
    <property type="match status" value="1"/>
</dbReference>
<dbReference type="InterPro" id="IPR043128">
    <property type="entry name" value="Rev_trsase/Diguanyl_cyclase"/>
</dbReference>
<dbReference type="EMBL" id="CM003611">
    <property type="protein sequence ID" value="KYP60577.1"/>
    <property type="molecule type" value="Genomic_DNA"/>
</dbReference>
<dbReference type="InterPro" id="IPR053134">
    <property type="entry name" value="RNA-dir_DNA_polymerase"/>
</dbReference>
<name>A0A151T0L4_CAJCA</name>
<evidence type="ECO:0000313" key="2">
    <source>
        <dbReference type="EMBL" id="KYP60577.1"/>
    </source>
</evidence>
<dbReference type="AlphaFoldDB" id="A0A151T0L4"/>
<dbReference type="Pfam" id="PF00078">
    <property type="entry name" value="RVT_1"/>
    <property type="match status" value="1"/>
</dbReference>
<gene>
    <name evidence="2" type="ORF">KK1_022984</name>
</gene>
<dbReference type="InterPro" id="IPR043502">
    <property type="entry name" value="DNA/RNA_pol_sf"/>
</dbReference>
<dbReference type="SUPFAM" id="SSF56672">
    <property type="entry name" value="DNA/RNA polymerases"/>
    <property type="match status" value="1"/>
</dbReference>